<dbReference type="AlphaFoldDB" id="A0AA35JV52"/>
<dbReference type="GO" id="GO:0017124">
    <property type="term" value="F:SH3 domain binding"/>
    <property type="evidence" value="ECO:0007669"/>
    <property type="project" value="UniProtKB-KW"/>
</dbReference>
<name>A0AA35JV52_9SAUR</name>
<dbReference type="PANTHER" id="PTHR10418">
    <property type="entry name" value="SECURIN-3"/>
    <property type="match status" value="1"/>
</dbReference>
<dbReference type="InterPro" id="IPR006940">
    <property type="entry name" value="Securin_separation_inhibitor"/>
</dbReference>
<keyword evidence="11" id="KW-0539">Nucleus</keyword>
<comment type="subcellular location">
    <subcellularLocation>
        <location evidence="2">Cytoplasm</location>
    </subcellularLocation>
    <subcellularLocation>
        <location evidence="1">Nucleus</location>
    </subcellularLocation>
</comment>
<evidence type="ECO:0000256" key="10">
    <source>
        <dbReference type="ARBA" id="ARBA00023036"/>
    </source>
</evidence>
<keyword evidence="9" id="KW-0832">Ubl conjugation</keyword>
<feature type="region of interest" description="Disordered" evidence="14">
    <location>
        <begin position="133"/>
        <end position="172"/>
    </location>
</feature>
<keyword evidence="12" id="KW-0131">Cell cycle</keyword>
<evidence type="ECO:0000313" key="16">
    <source>
        <dbReference type="Proteomes" id="UP001178461"/>
    </source>
</evidence>
<keyword evidence="7" id="KW-0498">Mitosis</keyword>
<evidence type="ECO:0000256" key="5">
    <source>
        <dbReference type="ARBA" id="ARBA00022618"/>
    </source>
</evidence>
<proteinExistence type="inferred from homology"/>
<dbReference type="PANTHER" id="PTHR10418:SF2">
    <property type="entry name" value="SECURIN"/>
    <property type="match status" value="1"/>
</dbReference>
<evidence type="ECO:0000313" key="15">
    <source>
        <dbReference type="EMBL" id="CAI5766395.1"/>
    </source>
</evidence>
<dbReference type="GO" id="GO:0005634">
    <property type="term" value="C:nucleus"/>
    <property type="evidence" value="ECO:0007669"/>
    <property type="project" value="UniProtKB-SubCell"/>
</dbReference>
<evidence type="ECO:0000256" key="14">
    <source>
        <dbReference type="SAM" id="MobiDB-lite"/>
    </source>
</evidence>
<dbReference type="GO" id="GO:0051301">
    <property type="term" value="P:cell division"/>
    <property type="evidence" value="ECO:0007669"/>
    <property type="project" value="UniProtKB-KW"/>
</dbReference>
<comment type="similarity">
    <text evidence="3">Belongs to the securin family.</text>
</comment>
<keyword evidence="6" id="KW-0677">Repeat</keyword>
<evidence type="ECO:0000256" key="1">
    <source>
        <dbReference type="ARBA" id="ARBA00004123"/>
    </source>
</evidence>
<evidence type="ECO:0000256" key="9">
    <source>
        <dbReference type="ARBA" id="ARBA00022843"/>
    </source>
</evidence>
<keyword evidence="4" id="KW-0963">Cytoplasm</keyword>
<reference evidence="15" key="1">
    <citation type="submission" date="2022-12" db="EMBL/GenBank/DDBJ databases">
        <authorList>
            <person name="Alioto T."/>
            <person name="Alioto T."/>
            <person name="Gomez Garrido J."/>
        </authorList>
    </citation>
    <scope>NUCLEOTIDE SEQUENCE</scope>
</reference>
<dbReference type="Proteomes" id="UP001178461">
    <property type="component" value="Chromosome 2"/>
</dbReference>
<keyword evidence="10" id="KW-0729">SH3-binding</keyword>
<organism evidence="15 16">
    <name type="scientific">Podarcis lilfordi</name>
    <name type="common">Lilford's wall lizard</name>
    <dbReference type="NCBI Taxonomy" id="74358"/>
    <lineage>
        <taxon>Eukaryota</taxon>
        <taxon>Metazoa</taxon>
        <taxon>Chordata</taxon>
        <taxon>Craniata</taxon>
        <taxon>Vertebrata</taxon>
        <taxon>Euteleostomi</taxon>
        <taxon>Lepidosauria</taxon>
        <taxon>Squamata</taxon>
        <taxon>Bifurcata</taxon>
        <taxon>Unidentata</taxon>
        <taxon>Episquamata</taxon>
        <taxon>Laterata</taxon>
        <taxon>Lacertibaenia</taxon>
        <taxon>Lacertidae</taxon>
        <taxon>Podarcis</taxon>
    </lineage>
</organism>
<dbReference type="GO" id="GO:0045143">
    <property type="term" value="P:homologous chromosome segregation"/>
    <property type="evidence" value="ECO:0007669"/>
    <property type="project" value="TreeGrafter"/>
</dbReference>
<evidence type="ECO:0000256" key="2">
    <source>
        <dbReference type="ARBA" id="ARBA00004496"/>
    </source>
</evidence>
<dbReference type="GO" id="GO:0051276">
    <property type="term" value="P:chromosome organization"/>
    <property type="evidence" value="ECO:0007669"/>
    <property type="project" value="InterPro"/>
</dbReference>
<keyword evidence="8" id="KW-0159">Chromosome partition</keyword>
<protein>
    <recommendedName>
        <fullName evidence="13">Securin</fullName>
    </recommendedName>
</protein>
<dbReference type="Pfam" id="PF04856">
    <property type="entry name" value="Securin"/>
    <property type="match status" value="1"/>
</dbReference>
<evidence type="ECO:0000256" key="6">
    <source>
        <dbReference type="ARBA" id="ARBA00022737"/>
    </source>
</evidence>
<accession>A0AA35JV52</accession>
<evidence type="ECO:0000256" key="11">
    <source>
        <dbReference type="ARBA" id="ARBA00023242"/>
    </source>
</evidence>
<feature type="compositionally biased region" description="Polar residues" evidence="14">
    <location>
        <begin position="136"/>
        <end position="145"/>
    </location>
</feature>
<gene>
    <name evidence="15" type="ORF">PODLI_1B011936</name>
</gene>
<sequence>MQRAAPSAFLLKGHRPDSKGISSSARSYQGSPIPTCIYSGLSPTDSRALCFRFFVSFGPFYRQSLDVKVMATQIYIEKENDEIGTVASSKGRMQLVSAPSKSFAERSCPKTPLVGRTANVNPAASQSVRKVLGNLNRPSTTTKSNFPKGKKSSTKKATETANRVESSSMVPEDYPEKENLFSYDPLDFESFEVPEEHRLSHMPLTGVPLMVFENASDRFASTISVPAKEPSISWGYDTLQSTQDFLATLDEIIIDLPPPL</sequence>
<evidence type="ECO:0000256" key="13">
    <source>
        <dbReference type="ARBA" id="ARBA00039185"/>
    </source>
</evidence>
<keyword evidence="16" id="KW-1185">Reference proteome</keyword>
<evidence type="ECO:0000256" key="7">
    <source>
        <dbReference type="ARBA" id="ARBA00022776"/>
    </source>
</evidence>
<keyword evidence="5" id="KW-0132">Cell division</keyword>
<evidence type="ECO:0000256" key="3">
    <source>
        <dbReference type="ARBA" id="ARBA00009264"/>
    </source>
</evidence>
<evidence type="ECO:0000256" key="8">
    <source>
        <dbReference type="ARBA" id="ARBA00022829"/>
    </source>
</evidence>
<evidence type="ECO:0000256" key="12">
    <source>
        <dbReference type="ARBA" id="ARBA00023306"/>
    </source>
</evidence>
<dbReference type="GO" id="GO:0005737">
    <property type="term" value="C:cytoplasm"/>
    <property type="evidence" value="ECO:0007669"/>
    <property type="project" value="UniProtKB-SubCell"/>
</dbReference>
<evidence type="ECO:0000256" key="4">
    <source>
        <dbReference type="ARBA" id="ARBA00022490"/>
    </source>
</evidence>
<dbReference type="EMBL" id="OX395127">
    <property type="protein sequence ID" value="CAI5766395.1"/>
    <property type="molecule type" value="Genomic_DNA"/>
</dbReference>